<dbReference type="Pfam" id="PF01548">
    <property type="entry name" value="DEDD_Tnp_IS110"/>
    <property type="match status" value="1"/>
</dbReference>
<reference evidence="4 5" key="1">
    <citation type="journal article" date="2019" name="ACS Chem. Biol.">
        <title>Identification and Mobilization of a Cryptic Antibiotic Biosynthesis Gene Locus from a Human-Pathogenic Nocardia Isolate.</title>
        <authorList>
            <person name="Herisse M."/>
            <person name="Ishida K."/>
            <person name="Porter J.L."/>
            <person name="Howden B."/>
            <person name="Hertweck C."/>
            <person name="Stinear T.P."/>
            <person name="Pidot S.J."/>
        </authorList>
    </citation>
    <scope>NUCLEOTIDE SEQUENCE [LARGE SCALE GENOMIC DNA]</scope>
    <source>
        <strain evidence="4 5">AUSMDU00012715</strain>
    </source>
</reference>
<feature type="region of interest" description="Disordered" evidence="1">
    <location>
        <begin position="333"/>
        <end position="381"/>
    </location>
</feature>
<dbReference type="InterPro" id="IPR002525">
    <property type="entry name" value="Transp_IS110-like_N"/>
</dbReference>
<dbReference type="GO" id="GO:0006313">
    <property type="term" value="P:DNA transposition"/>
    <property type="evidence" value="ECO:0007669"/>
    <property type="project" value="InterPro"/>
</dbReference>
<dbReference type="NCBIfam" id="NF033542">
    <property type="entry name" value="transpos_IS110"/>
    <property type="match status" value="1"/>
</dbReference>
<dbReference type="GO" id="GO:0004803">
    <property type="term" value="F:transposase activity"/>
    <property type="evidence" value="ECO:0007669"/>
    <property type="project" value="InterPro"/>
</dbReference>
<sequence length="381" mass="41149">MDPHKRSATIEAIDSTGTILSTGRYGTDTAGYTAMLAAAKRFDERVWAIEGCNGVGRHLAHRLVHDGEIVVDVPAKLSAQVRVFATGNGRKTDPVDAHSVALAALRSPNLHRVHADPQLIALGMLADRRDELGRARTDTVNRLHRLLLELLPGGAKKFLSAMQARKLVATVKPRDPAGKVRRRLAVELIEDLERIDCTIKTLDKELRELVGERGPILSGLNGIGPSGAARLLADVGDIHRFCDRGRFASWNGTAPLDASSGEQKRHRLSRAGNRKINRVLHTMAIVQLRNPTAGRVYYDGKKAAGKTSMEAMRALKRRLSNVVYAAMLADQRNRETASPGGQSGASTDSCATGLTPETGSSDKPQPGPTITHHSPDLHATP</sequence>
<dbReference type="Pfam" id="PF02371">
    <property type="entry name" value="Transposase_20"/>
    <property type="match status" value="1"/>
</dbReference>
<dbReference type="EMBL" id="CP046173">
    <property type="protein sequence ID" value="QIS24560.1"/>
    <property type="molecule type" value="Genomic_DNA"/>
</dbReference>
<feature type="domain" description="Transposase IS110-like N-terminal" evidence="2">
    <location>
        <begin position="1"/>
        <end position="152"/>
    </location>
</feature>
<accession>A0A6G9ZGH6</accession>
<gene>
    <name evidence="4" type="ORF">F6W96_31365</name>
</gene>
<dbReference type="PANTHER" id="PTHR33055">
    <property type="entry name" value="TRANSPOSASE FOR INSERTION SEQUENCE ELEMENT IS1111A"/>
    <property type="match status" value="1"/>
</dbReference>
<proteinExistence type="predicted"/>
<evidence type="ECO:0000313" key="5">
    <source>
        <dbReference type="Proteomes" id="UP000500953"/>
    </source>
</evidence>
<feature type="domain" description="Transposase IS116/IS110/IS902 C-terminal" evidence="3">
    <location>
        <begin position="216"/>
        <end position="297"/>
    </location>
</feature>
<name>A0A6G9ZGH6_9NOCA</name>
<evidence type="ECO:0000256" key="1">
    <source>
        <dbReference type="SAM" id="MobiDB-lite"/>
    </source>
</evidence>
<evidence type="ECO:0000259" key="2">
    <source>
        <dbReference type="Pfam" id="PF01548"/>
    </source>
</evidence>
<dbReference type="InterPro" id="IPR003346">
    <property type="entry name" value="Transposase_20"/>
</dbReference>
<dbReference type="InterPro" id="IPR047650">
    <property type="entry name" value="Transpos_IS110"/>
</dbReference>
<dbReference type="AlphaFoldDB" id="A0A6G9ZGH6"/>
<feature type="compositionally biased region" description="Polar residues" evidence="1">
    <location>
        <begin position="344"/>
        <end position="363"/>
    </location>
</feature>
<protein>
    <submittedName>
        <fullName evidence="4">IS110 family transposase</fullName>
    </submittedName>
</protein>
<evidence type="ECO:0000313" key="4">
    <source>
        <dbReference type="EMBL" id="QIS24560.1"/>
    </source>
</evidence>
<dbReference type="GO" id="GO:0003677">
    <property type="term" value="F:DNA binding"/>
    <property type="evidence" value="ECO:0007669"/>
    <property type="project" value="InterPro"/>
</dbReference>
<dbReference type="PANTHER" id="PTHR33055:SF16">
    <property type="entry name" value="TRANSPOSASE FOR INSERTION SEQUENCE ELEMENT IS1547"/>
    <property type="match status" value="1"/>
</dbReference>
<evidence type="ECO:0000259" key="3">
    <source>
        <dbReference type="Pfam" id="PF02371"/>
    </source>
</evidence>
<dbReference type="Proteomes" id="UP000500953">
    <property type="component" value="Chromosome"/>
</dbReference>
<organism evidence="4 5">
    <name type="scientific">Nocardia terpenica</name>
    <dbReference type="NCBI Taxonomy" id="455432"/>
    <lineage>
        <taxon>Bacteria</taxon>
        <taxon>Bacillati</taxon>
        <taxon>Actinomycetota</taxon>
        <taxon>Actinomycetes</taxon>
        <taxon>Mycobacteriales</taxon>
        <taxon>Nocardiaceae</taxon>
        <taxon>Nocardia</taxon>
    </lineage>
</organism>